<feature type="compositionally biased region" description="Basic and acidic residues" evidence="1">
    <location>
        <begin position="74"/>
        <end position="87"/>
    </location>
</feature>
<keyword evidence="3" id="KW-1185">Reference proteome</keyword>
<accession>A0A4U0QJX0</accession>
<dbReference type="EMBL" id="SUNH01000026">
    <property type="protein sequence ID" value="TJZ81993.1"/>
    <property type="molecule type" value="Genomic_DNA"/>
</dbReference>
<name>A0A4U0QJX0_9RHOB</name>
<feature type="region of interest" description="Disordered" evidence="1">
    <location>
        <begin position="56"/>
        <end position="87"/>
    </location>
</feature>
<reference evidence="2 3" key="1">
    <citation type="submission" date="2019-04" db="EMBL/GenBank/DDBJ databases">
        <authorList>
            <person name="Li J."/>
        </authorList>
    </citation>
    <scope>NUCLEOTIDE SEQUENCE [LARGE SCALE GENOMIC DNA]</scope>
    <source>
        <strain evidence="2 3">CCTCC AB2016182</strain>
    </source>
</reference>
<protein>
    <submittedName>
        <fullName evidence="2">Uncharacterized protein</fullName>
    </submittedName>
</protein>
<organism evidence="2 3">
    <name type="scientific">Paracoccus hibiscisoli</name>
    <dbReference type="NCBI Taxonomy" id="2023261"/>
    <lineage>
        <taxon>Bacteria</taxon>
        <taxon>Pseudomonadati</taxon>
        <taxon>Pseudomonadota</taxon>
        <taxon>Alphaproteobacteria</taxon>
        <taxon>Rhodobacterales</taxon>
        <taxon>Paracoccaceae</taxon>
        <taxon>Paracoccus</taxon>
    </lineage>
</organism>
<proteinExistence type="predicted"/>
<comment type="caution">
    <text evidence="2">The sequence shown here is derived from an EMBL/GenBank/DDBJ whole genome shotgun (WGS) entry which is preliminary data.</text>
</comment>
<dbReference type="AlphaFoldDB" id="A0A4U0QJX0"/>
<evidence type="ECO:0000313" key="2">
    <source>
        <dbReference type="EMBL" id="TJZ81993.1"/>
    </source>
</evidence>
<evidence type="ECO:0000313" key="3">
    <source>
        <dbReference type="Proteomes" id="UP000306223"/>
    </source>
</evidence>
<evidence type="ECO:0000256" key="1">
    <source>
        <dbReference type="SAM" id="MobiDB-lite"/>
    </source>
</evidence>
<gene>
    <name evidence="2" type="ORF">FA740_16015</name>
</gene>
<sequence>MRCRAAAPFCLNSHGFHKTSSAIAKYADALRRISLACLSSRFSRSKALIRAFSSLVGPDSSPASRAARRYQSRRLKDEQHSFEAIAR</sequence>
<dbReference type="Proteomes" id="UP000306223">
    <property type="component" value="Unassembled WGS sequence"/>
</dbReference>